<dbReference type="Pfam" id="PF11999">
    <property type="entry name" value="Ice_binding"/>
    <property type="match status" value="1"/>
</dbReference>
<keyword evidence="4" id="KW-1185">Reference proteome</keyword>
<reference evidence="4" key="2">
    <citation type="submission" date="2015-01" db="EMBL/GenBank/DDBJ databases">
        <title>Evolutionary Origins and Diversification of the Mycorrhizal Mutualists.</title>
        <authorList>
            <consortium name="DOE Joint Genome Institute"/>
            <consortium name="Mycorrhizal Genomics Consortium"/>
            <person name="Kohler A."/>
            <person name="Kuo A."/>
            <person name="Nagy L.G."/>
            <person name="Floudas D."/>
            <person name="Copeland A."/>
            <person name="Barry K.W."/>
            <person name="Cichocki N."/>
            <person name="Veneault-Fourrey C."/>
            <person name="LaButti K."/>
            <person name="Lindquist E.A."/>
            <person name="Lipzen A."/>
            <person name="Lundell T."/>
            <person name="Morin E."/>
            <person name="Murat C."/>
            <person name="Riley R."/>
            <person name="Ohm R."/>
            <person name="Sun H."/>
            <person name="Tunlid A."/>
            <person name="Henrissat B."/>
            <person name="Grigoriev I.V."/>
            <person name="Hibbett D.S."/>
            <person name="Martin F."/>
        </authorList>
    </citation>
    <scope>NUCLEOTIDE SEQUENCE [LARGE SCALE GENOMIC DNA]</scope>
    <source>
        <strain evidence="4">h7</strain>
    </source>
</reference>
<proteinExistence type="inferred from homology"/>
<evidence type="ECO:0000256" key="1">
    <source>
        <dbReference type="ARBA" id="ARBA00005445"/>
    </source>
</evidence>
<gene>
    <name evidence="3" type="ORF">M413DRAFT_434757</name>
</gene>
<dbReference type="HOGENOM" id="CLU_050049_0_0_1"/>
<dbReference type="STRING" id="686832.A0A0C3C4J9"/>
<reference evidence="3 4" key="1">
    <citation type="submission" date="2014-04" db="EMBL/GenBank/DDBJ databases">
        <authorList>
            <consortium name="DOE Joint Genome Institute"/>
            <person name="Kuo A."/>
            <person name="Gay G."/>
            <person name="Dore J."/>
            <person name="Kohler A."/>
            <person name="Nagy L.G."/>
            <person name="Floudas D."/>
            <person name="Copeland A."/>
            <person name="Barry K.W."/>
            <person name="Cichocki N."/>
            <person name="Veneault-Fourrey C."/>
            <person name="LaButti K."/>
            <person name="Lindquist E.A."/>
            <person name="Lipzen A."/>
            <person name="Lundell T."/>
            <person name="Morin E."/>
            <person name="Murat C."/>
            <person name="Sun H."/>
            <person name="Tunlid A."/>
            <person name="Henrissat B."/>
            <person name="Grigoriev I.V."/>
            <person name="Hibbett D.S."/>
            <person name="Martin F."/>
            <person name="Nordberg H.P."/>
            <person name="Cantor M.N."/>
            <person name="Hua S.X."/>
        </authorList>
    </citation>
    <scope>NUCLEOTIDE SEQUENCE [LARGE SCALE GENOMIC DNA]</scope>
    <source>
        <strain evidence="4">h7</strain>
    </source>
</reference>
<dbReference type="OrthoDB" id="10264374at2759"/>
<organism evidence="3 4">
    <name type="scientific">Hebeloma cylindrosporum</name>
    <dbReference type="NCBI Taxonomy" id="76867"/>
    <lineage>
        <taxon>Eukaryota</taxon>
        <taxon>Fungi</taxon>
        <taxon>Dikarya</taxon>
        <taxon>Basidiomycota</taxon>
        <taxon>Agaricomycotina</taxon>
        <taxon>Agaricomycetes</taxon>
        <taxon>Agaricomycetidae</taxon>
        <taxon>Agaricales</taxon>
        <taxon>Agaricineae</taxon>
        <taxon>Hymenogastraceae</taxon>
        <taxon>Hebeloma</taxon>
    </lineage>
</organism>
<dbReference type="InterPro" id="IPR021884">
    <property type="entry name" value="Ice-bd_prot"/>
</dbReference>
<accession>A0A0C3C4J9</accession>
<comment type="similarity">
    <text evidence="1">Belongs to the ice-binding protein family.</text>
</comment>
<evidence type="ECO:0000256" key="2">
    <source>
        <dbReference type="ARBA" id="ARBA00022729"/>
    </source>
</evidence>
<name>A0A0C3C4J9_HEBCY</name>
<dbReference type="AlphaFoldDB" id="A0A0C3C4J9"/>
<dbReference type="EMBL" id="KN831775">
    <property type="protein sequence ID" value="KIM43785.1"/>
    <property type="molecule type" value="Genomic_DNA"/>
</dbReference>
<evidence type="ECO:0008006" key="5">
    <source>
        <dbReference type="Google" id="ProtNLM"/>
    </source>
</evidence>
<evidence type="ECO:0000313" key="3">
    <source>
        <dbReference type="EMBL" id="KIM43785.1"/>
    </source>
</evidence>
<dbReference type="Proteomes" id="UP000053424">
    <property type="component" value="Unassembled WGS sequence"/>
</dbReference>
<sequence length="243" mass="24579">MFNRFILNPIFAISISVLVALGPAAVNLRTAGNFAILAQSSVSTVPPSAVVGAVGLSPAASTFLTGWSLTPSPLGTFSISTQCVGSLYAANYASPTPAKLITAVSDMKTAALDAAGRTGPNFLNLGAGNISGLTLAPGLYKWTSALIIPTNVVISGSAIDTWIFQVAGTLTMSNSKRIMLAGGALAHNIVWVVSGAVTVGTSSHFEGILLGSTGITFQTGSSINGRLLAQTAVSLQKTAVVSP</sequence>
<protein>
    <recommendedName>
        <fullName evidence="5">Antifreeze protein</fullName>
    </recommendedName>
</protein>
<keyword evidence="2" id="KW-0732">Signal</keyword>
<evidence type="ECO:0000313" key="4">
    <source>
        <dbReference type="Proteomes" id="UP000053424"/>
    </source>
</evidence>